<name>A0A2N3I839_9BACT</name>
<evidence type="ECO:0000256" key="12">
    <source>
        <dbReference type="PROSITE-ProRule" id="PRU00169"/>
    </source>
</evidence>
<proteinExistence type="predicted"/>
<evidence type="ECO:0000256" key="8">
    <source>
        <dbReference type="ARBA" id="ARBA00023012"/>
    </source>
</evidence>
<dbReference type="InterPro" id="IPR018060">
    <property type="entry name" value="HTH_AraC"/>
</dbReference>
<evidence type="ECO:0000313" key="19">
    <source>
        <dbReference type="Proteomes" id="UP000233618"/>
    </source>
</evidence>
<keyword evidence="8" id="KW-0902">Two-component regulatory system</keyword>
<dbReference type="InterPro" id="IPR009057">
    <property type="entry name" value="Homeodomain-like_sf"/>
</dbReference>
<keyword evidence="11" id="KW-0804">Transcription</keyword>
<dbReference type="Pfam" id="PF00072">
    <property type="entry name" value="Response_reg"/>
    <property type="match status" value="1"/>
</dbReference>
<dbReference type="Gene3D" id="3.40.50.2300">
    <property type="match status" value="1"/>
</dbReference>
<evidence type="ECO:0000256" key="2">
    <source>
        <dbReference type="ARBA" id="ARBA00012438"/>
    </source>
</evidence>
<dbReference type="CDD" id="cd00082">
    <property type="entry name" value="HisKA"/>
    <property type="match status" value="1"/>
</dbReference>
<protein>
    <recommendedName>
        <fullName evidence="2">histidine kinase</fullName>
        <ecNumber evidence="2">2.7.13.3</ecNumber>
    </recommendedName>
</protein>
<dbReference type="SMART" id="SM00388">
    <property type="entry name" value="HisKA"/>
    <property type="match status" value="1"/>
</dbReference>
<keyword evidence="10" id="KW-0238">DNA-binding</keyword>
<evidence type="ECO:0000313" key="18">
    <source>
        <dbReference type="EMBL" id="PKQ66465.1"/>
    </source>
</evidence>
<dbReference type="PROSITE" id="PS00041">
    <property type="entry name" value="HTH_ARAC_FAMILY_1"/>
    <property type="match status" value="1"/>
</dbReference>
<feature type="domain" description="Histidine kinase" evidence="16">
    <location>
        <begin position="845"/>
        <end position="1063"/>
    </location>
</feature>
<dbReference type="EMBL" id="MVDE01000014">
    <property type="protein sequence ID" value="PKQ66465.1"/>
    <property type="molecule type" value="Genomic_DNA"/>
</dbReference>
<dbReference type="Pfam" id="PF00512">
    <property type="entry name" value="HisKA"/>
    <property type="match status" value="1"/>
</dbReference>
<dbReference type="GO" id="GO:0000155">
    <property type="term" value="F:phosphorelay sensor kinase activity"/>
    <property type="evidence" value="ECO:0007669"/>
    <property type="project" value="InterPro"/>
</dbReference>
<feature type="modified residue" description="4-aspartylphosphate" evidence="12">
    <location>
        <position position="1154"/>
    </location>
</feature>
<dbReference type="Gene3D" id="2.60.40.10">
    <property type="entry name" value="Immunoglobulins"/>
    <property type="match status" value="1"/>
</dbReference>
<dbReference type="GO" id="GO:0005524">
    <property type="term" value="F:ATP binding"/>
    <property type="evidence" value="ECO:0007669"/>
    <property type="project" value="UniProtKB-KW"/>
</dbReference>
<evidence type="ECO:0000256" key="11">
    <source>
        <dbReference type="ARBA" id="ARBA00023163"/>
    </source>
</evidence>
<keyword evidence="7" id="KW-0067">ATP-binding</keyword>
<dbReference type="Proteomes" id="UP000233618">
    <property type="component" value="Unassembled WGS sequence"/>
</dbReference>
<dbReference type="InterPro" id="IPR001789">
    <property type="entry name" value="Sig_transdc_resp-reg_receiver"/>
</dbReference>
<dbReference type="Gene3D" id="1.10.287.130">
    <property type="match status" value="1"/>
</dbReference>
<dbReference type="InterPro" id="IPR036097">
    <property type="entry name" value="HisK_dim/P_sf"/>
</dbReference>
<keyword evidence="3 12" id="KW-0597">Phosphoprotein</keyword>
<dbReference type="Gene3D" id="2.130.10.10">
    <property type="entry name" value="YVTN repeat-like/Quinoprotein amine dehydrogenase"/>
    <property type="match status" value="2"/>
</dbReference>
<keyword evidence="6" id="KW-0418">Kinase</keyword>
<evidence type="ECO:0000256" key="4">
    <source>
        <dbReference type="ARBA" id="ARBA00022679"/>
    </source>
</evidence>
<evidence type="ECO:0000256" key="7">
    <source>
        <dbReference type="ARBA" id="ARBA00022840"/>
    </source>
</evidence>
<evidence type="ECO:0000256" key="14">
    <source>
        <dbReference type="SAM" id="SignalP"/>
    </source>
</evidence>
<dbReference type="InterPro" id="IPR011123">
    <property type="entry name" value="Y_Y_Y"/>
</dbReference>
<feature type="transmembrane region" description="Helical" evidence="13">
    <location>
        <begin position="791"/>
        <end position="813"/>
    </location>
</feature>
<evidence type="ECO:0000256" key="13">
    <source>
        <dbReference type="SAM" id="Phobius"/>
    </source>
</evidence>
<feature type="signal peptide" evidence="14">
    <location>
        <begin position="1"/>
        <end position="26"/>
    </location>
</feature>
<keyword evidence="13" id="KW-0472">Membrane</keyword>
<comment type="caution">
    <text evidence="18">The sequence shown here is derived from an EMBL/GenBank/DDBJ whole genome shotgun (WGS) entry which is preliminary data.</text>
</comment>
<keyword evidence="13" id="KW-0812">Transmembrane</keyword>
<dbReference type="Gene3D" id="3.30.565.10">
    <property type="entry name" value="Histidine kinase-like ATPase, C-terminal domain"/>
    <property type="match status" value="1"/>
</dbReference>
<dbReference type="InterPro" id="IPR036890">
    <property type="entry name" value="HATPase_C_sf"/>
</dbReference>
<keyword evidence="9" id="KW-0805">Transcription regulation</keyword>
<dbReference type="PROSITE" id="PS50110">
    <property type="entry name" value="RESPONSE_REGULATORY"/>
    <property type="match status" value="1"/>
</dbReference>
<keyword evidence="4" id="KW-0808">Transferase</keyword>
<dbReference type="InterPro" id="IPR011006">
    <property type="entry name" value="CheY-like_superfamily"/>
</dbReference>
<dbReference type="GO" id="GO:0003700">
    <property type="term" value="F:DNA-binding transcription factor activity"/>
    <property type="evidence" value="ECO:0007669"/>
    <property type="project" value="InterPro"/>
</dbReference>
<dbReference type="SUPFAM" id="SSF46689">
    <property type="entry name" value="Homeodomain-like"/>
    <property type="match status" value="1"/>
</dbReference>
<evidence type="ECO:0000256" key="1">
    <source>
        <dbReference type="ARBA" id="ARBA00000085"/>
    </source>
</evidence>
<dbReference type="PANTHER" id="PTHR43547:SF2">
    <property type="entry name" value="HYBRID SIGNAL TRANSDUCTION HISTIDINE KINASE C"/>
    <property type="match status" value="1"/>
</dbReference>
<dbReference type="SUPFAM" id="SSF52172">
    <property type="entry name" value="CheY-like"/>
    <property type="match status" value="1"/>
</dbReference>
<dbReference type="SUPFAM" id="SSF47384">
    <property type="entry name" value="Homodimeric domain of signal transducing histidine kinase"/>
    <property type="match status" value="1"/>
</dbReference>
<dbReference type="Gene3D" id="1.10.10.60">
    <property type="entry name" value="Homeodomain-like"/>
    <property type="match status" value="2"/>
</dbReference>
<feature type="domain" description="HTH araC/xylS-type" evidence="15">
    <location>
        <begin position="1253"/>
        <end position="1352"/>
    </location>
</feature>
<dbReference type="InterPro" id="IPR005467">
    <property type="entry name" value="His_kinase_dom"/>
</dbReference>
<evidence type="ECO:0000256" key="5">
    <source>
        <dbReference type="ARBA" id="ARBA00022741"/>
    </source>
</evidence>
<evidence type="ECO:0000256" key="6">
    <source>
        <dbReference type="ARBA" id="ARBA00022777"/>
    </source>
</evidence>
<dbReference type="PROSITE" id="PS01124">
    <property type="entry name" value="HTH_ARAC_FAMILY_2"/>
    <property type="match status" value="1"/>
</dbReference>
<dbReference type="PROSITE" id="PS50109">
    <property type="entry name" value="HIS_KIN"/>
    <property type="match status" value="1"/>
</dbReference>
<feature type="domain" description="Response regulatory" evidence="17">
    <location>
        <begin position="1106"/>
        <end position="1221"/>
    </location>
</feature>
<comment type="catalytic activity">
    <reaction evidence="1">
        <text>ATP + protein L-histidine = ADP + protein N-phospho-L-histidine.</text>
        <dbReference type="EC" id="2.7.13.3"/>
    </reaction>
</comment>
<dbReference type="Pfam" id="PF02518">
    <property type="entry name" value="HATPase_c"/>
    <property type="match status" value="1"/>
</dbReference>
<evidence type="ECO:0000259" key="17">
    <source>
        <dbReference type="PROSITE" id="PS50110"/>
    </source>
</evidence>
<sequence length="1367" mass="155732">MLRKNSPAAKLILLLLACTTYLFSYADESTNFIHVRAESGRQQTIATSVAEDSLGYLWLNSHTGILRFDGYDYRQYSNSEIFGKEASAASILSLLKDSRGDIWCVSKKGSISKLMSSEKFSPQYSNITMLAEHQTLESVYVGSSGIWLGSNFGTVIGQSLADSTIIRFDIYSSNETITSITEGKNDIVWFSTNKGRIFKGNTSTRELTELKGPFNNPFNTTILTTDKNGNLWIGTELYGLFSYDPETETYDHFHNKAKASHFVPTNMIIRIFRDSKGIIWAGTDGGGLYQVNPATKEVRRYTHSKTNKFSLQSNTIIGLGETNNNDIWVFTNYGNINILPSESSTFGYYSGSLSGSPARVLSILKCGNGNLWIGTDGEGITIIDKTGKAVQQFAAKTNTANGLTGNYIQALVEDENQNKWIGTYLNGLLLYDTKTNKFSSIKAVNKVGQMATDIRSLFIDNKNRIWVGSNVGISVYSLSGKQTAFYPHNKNGLKGSIAEVFLEDENNQIWIGMIDGGLFLFQEEKKLEDSFFIPFQLVNTKNKPENSISHGTTDDHGNLYFVNSYSKLLKFSTKEKKTVPITGFSNEEIHGVIAVIAADSLNLWVSRVNGISHLDLAAGRSYFYSWKNGTLKDRFLSGSAAKDKDGILYFGGVGGLNHFDPSRIKKTKKELRLRVNQLKIVNRDAEELIPEQLKAGIEQIKTLTLNHKQTSFSFQFSVINDHLDPNYFYAYRLKEFDNDWITTENMRVATYTNIPYGNYTFEVKAGTKRNVWDIQTQTIEVKILPPFWLRWWAYLIYTFLILIISFFIIRYSIMWARLKKKLYLKELQNEKDKELYELKMNFFAKMSHEIQTPLTLILSPIENMIERAEGNLLLRQRLQVIKNNANRLSRIAMELMTIRNKELGKLKISVSENNIIKDIHKTALSFMEQARFKQIDFNVEGVEKEEIMLWYDQQKLEHVIYNLLANAFKFTPREGKITIAVTENIEERKAEIKITDTGIGIPGNELTNIFNLFYQSKDGKAIGGTGIGLALSKELILLHKGEISVESELHKGTTFTISIPTGNQHFGQDEFAYHESSREEINETPVLPSNITQELRELIPDENKKNILIVEDNYEMLLFLEDSFKMFYNVRVAQNGQEALSCLSDYKADIILSDVMMPIMDGITLCKNLKEKKCTRHIPIILLTTKNTTSSKLEGLKFGAIEYINKPFNVKELLLKVNNILDAQRRVIEQYRAEILTDCKELEIESPDEKFIESVLQEIENNFEDPEFRLEELAVSLNMSYSNIYRRFLSLTGKTLVDFVRTFRLRKAVPILFNHNLTISEIAFKVGFNDPKYFSKCFKKEYKKTPKQYKLEYKALSSSDNLNPDID</sequence>
<feature type="chain" id="PRO_5014865462" description="histidine kinase" evidence="14">
    <location>
        <begin position="27"/>
        <end position="1367"/>
    </location>
</feature>
<evidence type="ECO:0000256" key="9">
    <source>
        <dbReference type="ARBA" id="ARBA00023015"/>
    </source>
</evidence>
<dbReference type="Pfam" id="PF12833">
    <property type="entry name" value="HTH_18"/>
    <property type="match status" value="1"/>
</dbReference>
<evidence type="ECO:0000256" key="10">
    <source>
        <dbReference type="ARBA" id="ARBA00023125"/>
    </source>
</evidence>
<dbReference type="InterPro" id="IPR003594">
    <property type="entry name" value="HATPase_dom"/>
</dbReference>
<dbReference type="InterPro" id="IPR015943">
    <property type="entry name" value="WD40/YVTN_repeat-like_dom_sf"/>
</dbReference>
<dbReference type="FunFam" id="3.30.565.10:FF:000037">
    <property type="entry name" value="Hybrid sensor histidine kinase/response regulator"/>
    <property type="match status" value="1"/>
</dbReference>
<dbReference type="PRINTS" id="PR00344">
    <property type="entry name" value="BCTRLSENSOR"/>
</dbReference>
<reference evidence="18 19" key="1">
    <citation type="journal article" date="2017" name="Front. Microbiol.">
        <title>Labilibaculum manganireducens gen. nov., sp. nov. and Labilibaculum filiforme sp. nov., Novel Bacteroidetes Isolated from Subsurface Sediments of the Baltic Sea.</title>
        <authorList>
            <person name="Vandieken V."/>
            <person name="Marshall I.P."/>
            <person name="Niemann H."/>
            <person name="Engelen B."/>
            <person name="Cypionka H."/>
        </authorList>
    </citation>
    <scope>NUCLEOTIDE SEQUENCE [LARGE SCALE GENOMIC DNA]</scope>
    <source>
        <strain evidence="18 19">59.10-2M</strain>
    </source>
</reference>
<gene>
    <name evidence="18" type="ORF">BZG01_10575</name>
</gene>
<dbReference type="SMART" id="SM00342">
    <property type="entry name" value="HTH_ARAC"/>
    <property type="match status" value="1"/>
</dbReference>
<dbReference type="GO" id="GO:0043565">
    <property type="term" value="F:sequence-specific DNA binding"/>
    <property type="evidence" value="ECO:0007669"/>
    <property type="project" value="InterPro"/>
</dbReference>
<dbReference type="SUPFAM" id="SSF63829">
    <property type="entry name" value="Calcium-dependent phosphotriesterase"/>
    <property type="match status" value="2"/>
</dbReference>
<dbReference type="RefSeq" id="WP_101309813.1">
    <property type="nucleotide sequence ID" value="NZ_MVDE01000014.1"/>
</dbReference>
<accession>A0A2N3I839</accession>
<keyword evidence="13" id="KW-1133">Transmembrane helix</keyword>
<keyword evidence="5" id="KW-0547">Nucleotide-binding</keyword>
<dbReference type="EC" id="2.7.13.3" evidence="2"/>
<dbReference type="InterPro" id="IPR018062">
    <property type="entry name" value="HTH_AraC-typ_CS"/>
</dbReference>
<evidence type="ECO:0000259" key="16">
    <source>
        <dbReference type="PROSITE" id="PS50109"/>
    </source>
</evidence>
<dbReference type="InterPro" id="IPR004358">
    <property type="entry name" value="Sig_transdc_His_kin-like_C"/>
</dbReference>
<keyword evidence="14" id="KW-0732">Signal</keyword>
<evidence type="ECO:0000259" key="15">
    <source>
        <dbReference type="PROSITE" id="PS01124"/>
    </source>
</evidence>
<dbReference type="SMART" id="SM00387">
    <property type="entry name" value="HATPase_c"/>
    <property type="match status" value="1"/>
</dbReference>
<keyword evidence="19" id="KW-1185">Reference proteome</keyword>
<dbReference type="SUPFAM" id="SSF55874">
    <property type="entry name" value="ATPase domain of HSP90 chaperone/DNA topoisomerase II/histidine kinase"/>
    <property type="match status" value="1"/>
</dbReference>
<dbReference type="Pfam" id="PF07495">
    <property type="entry name" value="Y_Y_Y"/>
    <property type="match status" value="1"/>
</dbReference>
<dbReference type="PANTHER" id="PTHR43547">
    <property type="entry name" value="TWO-COMPONENT HISTIDINE KINASE"/>
    <property type="match status" value="1"/>
</dbReference>
<dbReference type="InterPro" id="IPR013783">
    <property type="entry name" value="Ig-like_fold"/>
</dbReference>
<evidence type="ECO:0000256" key="3">
    <source>
        <dbReference type="ARBA" id="ARBA00022553"/>
    </source>
</evidence>
<dbReference type="SMART" id="SM00448">
    <property type="entry name" value="REC"/>
    <property type="match status" value="1"/>
</dbReference>
<organism evidence="18 19">
    <name type="scientific">Labilibaculum manganireducens</name>
    <dbReference type="NCBI Taxonomy" id="1940525"/>
    <lineage>
        <taxon>Bacteria</taxon>
        <taxon>Pseudomonadati</taxon>
        <taxon>Bacteroidota</taxon>
        <taxon>Bacteroidia</taxon>
        <taxon>Marinilabiliales</taxon>
        <taxon>Marinifilaceae</taxon>
        <taxon>Labilibaculum</taxon>
    </lineage>
</organism>
<dbReference type="InterPro" id="IPR003661">
    <property type="entry name" value="HisK_dim/P_dom"/>
</dbReference>